<keyword evidence="10" id="KW-1185">Reference proteome</keyword>
<evidence type="ECO:0000256" key="8">
    <source>
        <dbReference type="SAM" id="Phobius"/>
    </source>
</evidence>
<evidence type="ECO:0000256" key="3">
    <source>
        <dbReference type="ARBA" id="ARBA00022475"/>
    </source>
</evidence>
<dbReference type="EMBL" id="JACZDF010000001">
    <property type="protein sequence ID" value="MBD9697908.1"/>
    <property type="molecule type" value="Genomic_DNA"/>
</dbReference>
<dbReference type="Proteomes" id="UP000642107">
    <property type="component" value="Unassembled WGS sequence"/>
</dbReference>
<dbReference type="Gene3D" id="1.10.287.3510">
    <property type="match status" value="1"/>
</dbReference>
<accession>A0ABR9DL86</accession>
<feature type="compositionally biased region" description="Acidic residues" evidence="7">
    <location>
        <begin position="126"/>
        <end position="141"/>
    </location>
</feature>
<name>A0ABR9DL86_9MICO</name>
<reference evidence="9 10" key="1">
    <citation type="submission" date="2020-09" db="EMBL/GenBank/DDBJ databases">
        <title>Flavimobilis rhizosphaerae sp. nov., isolated from rhizosphere soil of Spartina alterniflora.</title>
        <authorList>
            <person name="Hanqin C."/>
        </authorList>
    </citation>
    <scope>NUCLEOTIDE SEQUENCE [LARGE SCALE GENOMIC DNA]</scope>
    <source>
        <strain evidence="9 10">GY 10621</strain>
    </source>
</reference>
<dbReference type="Pfam" id="PF00420">
    <property type="entry name" value="Oxidored_q2"/>
    <property type="match status" value="1"/>
</dbReference>
<comment type="similarity">
    <text evidence="2">Belongs to the CPA3 antiporters (TC 2.A.63) subunit C family.</text>
</comment>
<evidence type="ECO:0000256" key="7">
    <source>
        <dbReference type="SAM" id="MobiDB-lite"/>
    </source>
</evidence>
<feature type="region of interest" description="Disordered" evidence="7">
    <location>
        <begin position="116"/>
        <end position="176"/>
    </location>
</feature>
<comment type="caution">
    <text evidence="9">The sequence shown here is derived from an EMBL/GenBank/DDBJ whole genome shotgun (WGS) entry which is preliminary data.</text>
</comment>
<gene>
    <name evidence="9" type="ORF">IGS67_00130</name>
</gene>
<evidence type="ECO:0000313" key="9">
    <source>
        <dbReference type="EMBL" id="MBD9697908.1"/>
    </source>
</evidence>
<evidence type="ECO:0000256" key="5">
    <source>
        <dbReference type="ARBA" id="ARBA00022989"/>
    </source>
</evidence>
<keyword evidence="3" id="KW-1003">Cell membrane</keyword>
<keyword evidence="4 8" id="KW-0812">Transmembrane</keyword>
<evidence type="ECO:0000313" key="10">
    <source>
        <dbReference type="Proteomes" id="UP000642107"/>
    </source>
</evidence>
<evidence type="ECO:0000256" key="1">
    <source>
        <dbReference type="ARBA" id="ARBA00004651"/>
    </source>
</evidence>
<comment type="subcellular location">
    <subcellularLocation>
        <location evidence="1">Cell membrane</location>
        <topology evidence="1">Multi-pass membrane protein</topology>
    </subcellularLocation>
</comment>
<feature type="transmembrane region" description="Helical" evidence="8">
    <location>
        <begin position="30"/>
        <end position="50"/>
    </location>
</feature>
<sequence length="176" mass="18358">MTPSLALVVVIGVLVASGVYLLLERSLSRVLLGVLMLGNGVNLLFMVASGRAGKAPIIGSAEPSEMSDPLPQAMVLTAIVIALGMVGFVMSMAYRSWQLNGHDEVQDDLEDRRVARKAAANAPAYEDADSADSGETLDEDAAATRDETIHDDEEHTVPAAPSDTAARPGTPEGGDA</sequence>
<evidence type="ECO:0000256" key="4">
    <source>
        <dbReference type="ARBA" id="ARBA00022692"/>
    </source>
</evidence>
<keyword evidence="5 8" id="KW-1133">Transmembrane helix</keyword>
<keyword evidence="6 8" id="KW-0472">Membrane</keyword>
<dbReference type="PANTHER" id="PTHR34583:SF2">
    <property type="entry name" value="ANTIPORTER SUBUNIT MNHC2-RELATED"/>
    <property type="match status" value="1"/>
</dbReference>
<feature type="transmembrane region" description="Helical" evidence="8">
    <location>
        <begin position="70"/>
        <end position="90"/>
    </location>
</feature>
<dbReference type="NCBIfam" id="NF005929">
    <property type="entry name" value="PRK07946.1"/>
    <property type="match status" value="1"/>
</dbReference>
<organism evidence="9 10">
    <name type="scientific">Flavimobilis rhizosphaerae</name>
    <dbReference type="NCBI Taxonomy" id="2775421"/>
    <lineage>
        <taxon>Bacteria</taxon>
        <taxon>Bacillati</taxon>
        <taxon>Actinomycetota</taxon>
        <taxon>Actinomycetes</taxon>
        <taxon>Micrococcales</taxon>
        <taxon>Jonesiaceae</taxon>
        <taxon>Flavimobilis</taxon>
    </lineage>
</organism>
<feature type="compositionally biased region" description="Basic and acidic residues" evidence="7">
    <location>
        <begin position="142"/>
        <end position="156"/>
    </location>
</feature>
<feature type="transmembrane region" description="Helical" evidence="8">
    <location>
        <begin position="6"/>
        <end position="23"/>
    </location>
</feature>
<dbReference type="PANTHER" id="PTHR34583">
    <property type="entry name" value="ANTIPORTER SUBUNIT MNHC2-RELATED"/>
    <property type="match status" value="1"/>
</dbReference>
<dbReference type="InterPro" id="IPR039428">
    <property type="entry name" value="NUOK/Mnh_C1-like"/>
</dbReference>
<protein>
    <submittedName>
        <fullName evidence="9">Na(+)/H(+) antiporter subunit C</fullName>
    </submittedName>
</protein>
<proteinExistence type="inferred from homology"/>
<evidence type="ECO:0000256" key="2">
    <source>
        <dbReference type="ARBA" id="ARBA00010388"/>
    </source>
</evidence>
<dbReference type="InterPro" id="IPR050601">
    <property type="entry name" value="CPA3_antiporter_subunitC"/>
</dbReference>
<evidence type="ECO:0000256" key="6">
    <source>
        <dbReference type="ARBA" id="ARBA00023136"/>
    </source>
</evidence>